<dbReference type="Proteomes" id="UP000248863">
    <property type="component" value="Unassembled WGS sequence"/>
</dbReference>
<evidence type="ECO:0000256" key="2">
    <source>
        <dbReference type="ARBA" id="ARBA00022649"/>
    </source>
</evidence>
<evidence type="ECO:0000256" key="1">
    <source>
        <dbReference type="ARBA" id="ARBA00006226"/>
    </source>
</evidence>
<comment type="similarity">
    <text evidence="1">Belongs to the RelE toxin family.</text>
</comment>
<evidence type="ECO:0000313" key="3">
    <source>
        <dbReference type="EMBL" id="RAI31794.1"/>
    </source>
</evidence>
<dbReference type="InterPro" id="IPR035093">
    <property type="entry name" value="RelE/ParE_toxin_dom_sf"/>
</dbReference>
<keyword evidence="2" id="KW-1277">Toxin-antitoxin system</keyword>
<comment type="caution">
    <text evidence="3">The sequence shown here is derived from an EMBL/GenBank/DDBJ whole genome shotgun (WGS) entry which is preliminary data.</text>
</comment>
<dbReference type="InterPro" id="IPR007712">
    <property type="entry name" value="RelE/ParE_toxin"/>
</dbReference>
<dbReference type="Pfam" id="PF05016">
    <property type="entry name" value="ParE_toxin"/>
    <property type="match status" value="1"/>
</dbReference>
<dbReference type="RefSeq" id="WP_111359812.1">
    <property type="nucleotide sequence ID" value="NZ_NHSK01000168.1"/>
</dbReference>
<evidence type="ECO:0000313" key="4">
    <source>
        <dbReference type="Proteomes" id="UP000248863"/>
    </source>
</evidence>
<name>A0A327K1P5_9BRAD</name>
<protein>
    <submittedName>
        <fullName evidence="3">Plasmid stabilization protein</fullName>
    </submittedName>
</protein>
<dbReference type="InterPro" id="IPR051803">
    <property type="entry name" value="TA_system_RelE-like_toxin"/>
</dbReference>
<dbReference type="OrthoDB" id="8369899at2"/>
<gene>
    <name evidence="3" type="ORF">CH338_25260</name>
</gene>
<proteinExistence type="inferred from homology"/>
<dbReference type="PANTHER" id="PTHR33755:SF6">
    <property type="entry name" value="PLASMID STABILIZATION SYSTEM PROTEIN"/>
    <property type="match status" value="1"/>
</dbReference>
<accession>A0A327K1P5</accession>
<dbReference type="PANTHER" id="PTHR33755">
    <property type="entry name" value="TOXIN PARE1-RELATED"/>
    <property type="match status" value="1"/>
</dbReference>
<dbReference type="Gene3D" id="3.30.2310.20">
    <property type="entry name" value="RelE-like"/>
    <property type="match status" value="1"/>
</dbReference>
<dbReference type="SUPFAM" id="SSF143011">
    <property type="entry name" value="RelE-like"/>
    <property type="match status" value="1"/>
</dbReference>
<reference evidence="3 4" key="1">
    <citation type="submission" date="2017-07" db="EMBL/GenBank/DDBJ databases">
        <title>Draft Genome Sequences of Select Purple Nonsulfur Bacteria.</title>
        <authorList>
            <person name="Lasarre B."/>
            <person name="Mckinlay J.B."/>
        </authorList>
    </citation>
    <scope>NUCLEOTIDE SEQUENCE [LARGE SCALE GENOMIC DNA]</scope>
    <source>
        <strain evidence="3 4">DSM 11907</strain>
    </source>
</reference>
<keyword evidence="4" id="KW-1185">Reference proteome</keyword>
<dbReference type="AlphaFoldDB" id="A0A327K1P5"/>
<dbReference type="EMBL" id="NPEU01000473">
    <property type="protein sequence ID" value="RAI31794.1"/>
    <property type="molecule type" value="Genomic_DNA"/>
</dbReference>
<organism evidence="3 4">
    <name type="scientific">Rhodoplanes elegans</name>
    <dbReference type="NCBI Taxonomy" id="29408"/>
    <lineage>
        <taxon>Bacteria</taxon>
        <taxon>Pseudomonadati</taxon>
        <taxon>Pseudomonadota</taxon>
        <taxon>Alphaproteobacteria</taxon>
        <taxon>Hyphomicrobiales</taxon>
        <taxon>Nitrobacteraceae</taxon>
        <taxon>Rhodoplanes</taxon>
    </lineage>
</organism>
<sequence length="99" mass="11321">MKVVVTAAALADLVEIGRAIAGDNPERAESFVAELYDRCRQLASSPRAFPLIPHWEDRGIRRRTHGNYLIFYRIEDDEVQVLHVLHGARDYTSILFPDE</sequence>